<organism evidence="2 3">
    <name type="scientific">Stegodyphus mimosarum</name>
    <name type="common">African social velvet spider</name>
    <dbReference type="NCBI Taxonomy" id="407821"/>
    <lineage>
        <taxon>Eukaryota</taxon>
        <taxon>Metazoa</taxon>
        <taxon>Ecdysozoa</taxon>
        <taxon>Arthropoda</taxon>
        <taxon>Chelicerata</taxon>
        <taxon>Arachnida</taxon>
        <taxon>Araneae</taxon>
        <taxon>Araneomorphae</taxon>
        <taxon>Entelegynae</taxon>
        <taxon>Eresoidea</taxon>
        <taxon>Eresidae</taxon>
        <taxon>Stegodyphus</taxon>
    </lineage>
</organism>
<feature type="transmembrane region" description="Helical" evidence="1">
    <location>
        <begin position="12"/>
        <end position="38"/>
    </location>
</feature>
<dbReference type="AlphaFoldDB" id="A0A087TC88"/>
<keyword evidence="1" id="KW-1133">Transmembrane helix</keyword>
<feature type="non-terminal residue" evidence="2">
    <location>
        <position position="40"/>
    </location>
</feature>
<evidence type="ECO:0000313" key="2">
    <source>
        <dbReference type="EMBL" id="KFM62727.1"/>
    </source>
</evidence>
<evidence type="ECO:0000313" key="3">
    <source>
        <dbReference type="Proteomes" id="UP000054359"/>
    </source>
</evidence>
<evidence type="ECO:0000256" key="1">
    <source>
        <dbReference type="SAM" id="Phobius"/>
    </source>
</evidence>
<protein>
    <submittedName>
        <fullName evidence="2">Uncharacterized protein</fullName>
    </submittedName>
</protein>
<accession>A0A087TC88</accession>
<keyword evidence="3" id="KW-1185">Reference proteome</keyword>
<sequence>MHTAVKKHCTIFFHHFSVLYFGLNKIILLPFFVFCFWLEE</sequence>
<proteinExistence type="predicted"/>
<dbReference type="EMBL" id="KK114557">
    <property type="protein sequence ID" value="KFM62727.1"/>
    <property type="molecule type" value="Genomic_DNA"/>
</dbReference>
<reference evidence="2 3" key="1">
    <citation type="submission" date="2013-11" db="EMBL/GenBank/DDBJ databases">
        <title>Genome sequencing of Stegodyphus mimosarum.</title>
        <authorList>
            <person name="Bechsgaard J."/>
        </authorList>
    </citation>
    <scope>NUCLEOTIDE SEQUENCE [LARGE SCALE GENOMIC DNA]</scope>
</reference>
<gene>
    <name evidence="2" type="ORF">X975_13630</name>
</gene>
<dbReference type="Proteomes" id="UP000054359">
    <property type="component" value="Unassembled WGS sequence"/>
</dbReference>
<keyword evidence="1" id="KW-0812">Transmembrane</keyword>
<name>A0A087TC88_STEMI</name>
<keyword evidence="1" id="KW-0472">Membrane</keyword>